<protein>
    <recommendedName>
        <fullName evidence="8">oligopeptidase A</fullName>
        <ecNumber evidence="8">3.4.24.70</ecNumber>
    </recommendedName>
</protein>
<keyword evidence="6 9" id="KW-0482">Metalloprotease</keyword>
<dbReference type="PANTHER" id="PTHR11804:SF83">
    <property type="entry name" value="LD37516P"/>
    <property type="match status" value="1"/>
</dbReference>
<name>A0ABP1QPQ9_9HEXA</name>
<keyword evidence="14" id="KW-1185">Reference proteome</keyword>
<dbReference type="Proteomes" id="UP001642540">
    <property type="component" value="Unassembled WGS sequence"/>
</dbReference>
<evidence type="ECO:0000256" key="8">
    <source>
        <dbReference type="ARBA" id="ARBA00026100"/>
    </source>
</evidence>
<dbReference type="InterPro" id="IPR001567">
    <property type="entry name" value="Pept_M3A_M3B_dom"/>
</dbReference>
<feature type="region of interest" description="Disordered" evidence="10">
    <location>
        <begin position="734"/>
        <end position="760"/>
    </location>
</feature>
<evidence type="ECO:0000256" key="6">
    <source>
        <dbReference type="ARBA" id="ARBA00023049"/>
    </source>
</evidence>
<dbReference type="Pfam" id="PF01432">
    <property type="entry name" value="Peptidase_M3"/>
    <property type="match status" value="1"/>
</dbReference>
<dbReference type="InterPro" id="IPR045666">
    <property type="entry name" value="OpdA_N"/>
</dbReference>
<evidence type="ECO:0000256" key="3">
    <source>
        <dbReference type="ARBA" id="ARBA00022723"/>
    </source>
</evidence>
<dbReference type="InterPro" id="IPR024079">
    <property type="entry name" value="MetalloPept_cat_dom_sf"/>
</dbReference>
<keyword evidence="4 9" id="KW-0378">Hydrolase</keyword>
<evidence type="ECO:0000259" key="11">
    <source>
        <dbReference type="Pfam" id="PF01432"/>
    </source>
</evidence>
<comment type="catalytic activity">
    <reaction evidence="7">
        <text>Hydrolysis of oligopeptides, with broad specificity. Gly or Ala commonly occur as P1 or P1' residues, but more distant residues are also important, as is shown by the fact that Z-Gly-Pro-Gly-|-Gly-Pro-Ala is cleaved, but not Z-(Gly)(5).</text>
        <dbReference type="EC" id="3.4.24.70"/>
    </reaction>
</comment>
<organism evidence="13 14">
    <name type="scientific">Orchesella dallaii</name>
    <dbReference type="NCBI Taxonomy" id="48710"/>
    <lineage>
        <taxon>Eukaryota</taxon>
        <taxon>Metazoa</taxon>
        <taxon>Ecdysozoa</taxon>
        <taxon>Arthropoda</taxon>
        <taxon>Hexapoda</taxon>
        <taxon>Collembola</taxon>
        <taxon>Entomobryomorpha</taxon>
        <taxon>Entomobryoidea</taxon>
        <taxon>Orchesellidae</taxon>
        <taxon>Orchesellinae</taxon>
        <taxon>Orchesella</taxon>
    </lineage>
</organism>
<evidence type="ECO:0000256" key="5">
    <source>
        <dbReference type="ARBA" id="ARBA00022833"/>
    </source>
</evidence>
<dbReference type="PANTHER" id="PTHR11804">
    <property type="entry name" value="PROTEASE M3 THIMET OLIGOPEPTIDASE-RELATED"/>
    <property type="match status" value="1"/>
</dbReference>
<dbReference type="Gene3D" id="1.10.1370.10">
    <property type="entry name" value="Neurolysin, domain 3"/>
    <property type="match status" value="1"/>
</dbReference>
<gene>
    <name evidence="13" type="ORF">ODALV1_LOCUS13874</name>
</gene>
<comment type="cofactor">
    <cofactor evidence="9">
        <name>Zn(2+)</name>
        <dbReference type="ChEBI" id="CHEBI:29105"/>
    </cofactor>
    <text evidence="9">Binds 1 zinc ion.</text>
</comment>
<dbReference type="EMBL" id="CAXLJM020000043">
    <property type="protein sequence ID" value="CAL8109986.1"/>
    <property type="molecule type" value="Genomic_DNA"/>
</dbReference>
<dbReference type="Gene3D" id="3.40.390.10">
    <property type="entry name" value="Collagenase (Catalytic Domain)"/>
    <property type="match status" value="1"/>
</dbReference>
<dbReference type="SUPFAM" id="SSF55486">
    <property type="entry name" value="Metalloproteases ('zincins'), catalytic domain"/>
    <property type="match status" value="1"/>
</dbReference>
<feature type="domain" description="Peptidase M3A/M3B catalytic" evidence="11">
    <location>
        <begin position="277"/>
        <end position="727"/>
    </location>
</feature>
<dbReference type="CDD" id="cd06456">
    <property type="entry name" value="M3A_DCP"/>
    <property type="match status" value="1"/>
</dbReference>
<dbReference type="Pfam" id="PF19310">
    <property type="entry name" value="TOP_N"/>
    <property type="match status" value="1"/>
</dbReference>
<dbReference type="InterPro" id="IPR034005">
    <property type="entry name" value="M3A_DCP"/>
</dbReference>
<reference evidence="13 14" key="1">
    <citation type="submission" date="2024-08" db="EMBL/GenBank/DDBJ databases">
        <authorList>
            <person name="Cucini C."/>
            <person name="Frati F."/>
        </authorList>
    </citation>
    <scope>NUCLEOTIDE SEQUENCE [LARGE SCALE GENOMIC DNA]</scope>
</reference>
<comment type="caution">
    <text evidence="13">The sequence shown here is derived from an EMBL/GenBank/DDBJ whole genome shotgun (WGS) entry which is preliminary data.</text>
</comment>
<evidence type="ECO:0000313" key="13">
    <source>
        <dbReference type="EMBL" id="CAL8109986.1"/>
    </source>
</evidence>
<evidence type="ECO:0000256" key="9">
    <source>
        <dbReference type="RuleBase" id="RU003435"/>
    </source>
</evidence>
<evidence type="ECO:0000256" key="1">
    <source>
        <dbReference type="ARBA" id="ARBA00006040"/>
    </source>
</evidence>
<accession>A0ABP1QPQ9</accession>
<sequence>MSRVLTKAKMSLGRRSSRIAFRGGYQCRKAATAAPNTDSGYVVLLPEVPHDTPETNQLLRIGENPNFDKLDKTACRNAVGKLALEVESHVWRIEDYLKDSSFARTYENVIDPIEKLSVPFDYAWSVVKTLNLVKNDFIPTAGYKDLHNRARAARSRKYQSLPIYLACKEIKADSSRLQEPQQRVVDKFLLEGKLSGVELTGEDAVQMSKLLSKLYEVKGTYSKHVDNATYKFKQLLVDPQYIGEMPVPLLRNLAKDKSQPNKAPWVITLKEPAYTSFLEYCPERALRWNVWLAYNNRASGLMDKNTGNSIHIEDIRQKRAEQAKLLGFENYVEMSMQTKMAGSLDTVRTMLATLFTSAKPKQEEELGSLLTFAESRGFDSELKPWDIAFWRRKQRDSLFSTDQFSISEYFPLPQVWQGLLNFSEELFGIKINKKNVPVWHDDVTYYEILDGSSGEKMGGFYLDPYMRPEDKAATGAWLIGNKNRCGVQKVDPLATLVFNFQPPMYGKPALLSFDDVYSLFGKFGQTLQHVLTTVPFNEVSGTNNIEWDAVLIPNKFMTMWLGNKAVVKQISSHFDSGESLPDEQVRDLLQKKKHMAGYDLCNQLYLSTVDLELYSSKDFWKDIVSKQWSVYKSPLLLDKKDSHLCSTPEIFSGDFAAAYYSTLWSHMLAADIYQSFVEAGKREVWRLQGLRFRGSFLSMGGGYHPNKVFRQCRGRDPCPDAFLWSLGLRPFPKTVSEDDAPSTSDEATAPQATSESVRVS</sequence>
<comment type="similarity">
    <text evidence="1 9">Belongs to the peptidase M3 family.</text>
</comment>
<dbReference type="InterPro" id="IPR024077">
    <property type="entry name" value="Neurolysin/TOP_dom2"/>
</dbReference>
<evidence type="ECO:0000256" key="4">
    <source>
        <dbReference type="ARBA" id="ARBA00022801"/>
    </source>
</evidence>
<keyword evidence="2 9" id="KW-0645">Protease</keyword>
<dbReference type="EC" id="3.4.24.70" evidence="8"/>
<keyword evidence="3 9" id="KW-0479">Metal-binding</keyword>
<evidence type="ECO:0000256" key="2">
    <source>
        <dbReference type="ARBA" id="ARBA00022670"/>
    </source>
</evidence>
<keyword evidence="5 9" id="KW-0862">Zinc</keyword>
<evidence type="ECO:0000313" key="14">
    <source>
        <dbReference type="Proteomes" id="UP001642540"/>
    </source>
</evidence>
<feature type="domain" description="Oligopeptidase A N-terminal" evidence="12">
    <location>
        <begin position="100"/>
        <end position="203"/>
    </location>
</feature>
<feature type="compositionally biased region" description="Polar residues" evidence="10">
    <location>
        <begin position="741"/>
        <end position="760"/>
    </location>
</feature>
<proteinExistence type="inferred from homology"/>
<evidence type="ECO:0000256" key="7">
    <source>
        <dbReference type="ARBA" id="ARBA00024603"/>
    </source>
</evidence>
<evidence type="ECO:0000259" key="12">
    <source>
        <dbReference type="Pfam" id="PF19310"/>
    </source>
</evidence>
<evidence type="ECO:0000256" key="10">
    <source>
        <dbReference type="SAM" id="MobiDB-lite"/>
    </source>
</evidence>
<dbReference type="InterPro" id="IPR045090">
    <property type="entry name" value="Pept_M3A_M3B"/>
</dbReference>